<evidence type="ECO:0000313" key="5">
    <source>
        <dbReference type="Proteomes" id="UP000027584"/>
    </source>
</evidence>
<dbReference type="EMBL" id="CCBC010000132">
    <property type="protein sequence ID" value="CDO17592.1"/>
    <property type="molecule type" value="Genomic_DNA"/>
</dbReference>
<reference evidence="4 5" key="1">
    <citation type="submission" date="2014-02" db="EMBL/GenBank/DDBJ databases">
        <authorList>
            <person name="Manrique M."/>
        </authorList>
    </citation>
    <scope>NUCLEOTIDE SEQUENCE [LARGE SCALE GENOMIC DNA]</scope>
    <source>
        <strain evidence="4 5">LMG17956</strain>
    </source>
</reference>
<keyword evidence="2" id="KW-1133">Transmembrane helix</keyword>
<dbReference type="PANTHER" id="PTHR35936:SF19">
    <property type="entry name" value="AMINO-ACID-BINDING PROTEIN YXEM-RELATED"/>
    <property type="match status" value="1"/>
</dbReference>
<dbReference type="Proteomes" id="UP000027584">
    <property type="component" value="Unassembled WGS sequence"/>
</dbReference>
<keyword evidence="2" id="KW-0812">Transmembrane</keyword>
<dbReference type="Gene3D" id="3.40.190.10">
    <property type="entry name" value="Periplasmic binding protein-like II"/>
    <property type="match status" value="2"/>
</dbReference>
<keyword evidence="4" id="KW-0449">Lipoprotein</keyword>
<evidence type="ECO:0000256" key="1">
    <source>
        <dbReference type="ARBA" id="ARBA00022729"/>
    </source>
</evidence>
<keyword evidence="1" id="KW-0732">Signal</keyword>
<keyword evidence="2" id="KW-0472">Membrane</keyword>
<dbReference type="InterPro" id="IPR001638">
    <property type="entry name" value="Solute-binding_3/MltF_N"/>
</dbReference>
<dbReference type="PANTHER" id="PTHR35936">
    <property type="entry name" value="MEMBRANE-BOUND LYTIC MUREIN TRANSGLYCOSYLASE F"/>
    <property type="match status" value="1"/>
</dbReference>
<comment type="caution">
    <text evidence="4">The sequence shown here is derived from an EMBL/GenBank/DDBJ whole genome shotgun (WGS) entry which is preliminary data.</text>
</comment>
<feature type="domain" description="Solute-binding protein family 3/N-terminal" evidence="3">
    <location>
        <begin position="43"/>
        <end position="276"/>
    </location>
</feature>
<organism evidence="4 5">
    <name type="scientific">Streptococcus gallolyticus</name>
    <dbReference type="NCBI Taxonomy" id="315405"/>
    <lineage>
        <taxon>Bacteria</taxon>
        <taxon>Bacillati</taxon>
        <taxon>Bacillota</taxon>
        <taxon>Bacilli</taxon>
        <taxon>Lactobacillales</taxon>
        <taxon>Streptococcaceae</taxon>
        <taxon>Streptococcus</taxon>
    </lineage>
</organism>
<accession>A0A060RGT0</accession>
<dbReference type="Pfam" id="PF00497">
    <property type="entry name" value="SBP_bac_3"/>
    <property type="match status" value="1"/>
</dbReference>
<sequence length="282" mass="31355">MRKHIKIWIVVLGIVIVAAVGLWKISNASTKDTKTAESSNKTEVIAATSAVSNPFSYQGTDGLTGYDVELLNAIFKGSKKYKLTWETVEFASILSGLDSGRYTVGANNFSSNEERREKYLFSDPIVKNPNVMVVRSDSDISSLSDLAGKKAVTEVGNSGATILEDYNSQNPDDTINITYTKEDLSSQFLAIENGTYDVRIVSKISAEQLIKQNGYDDLKIVSLTAEETGNLDVNSYFLLANNEEGEKIQKFINKRLKTLRENGTWEKISEEFFDENNLPDEE</sequence>
<gene>
    <name evidence="4" type="ORF">BN963_SGAL_00785</name>
</gene>
<protein>
    <submittedName>
        <fullName evidence="4">ABC transporter substrate-binding lipoprotein</fullName>
    </submittedName>
</protein>
<evidence type="ECO:0000313" key="4">
    <source>
        <dbReference type="EMBL" id="CDO17592.1"/>
    </source>
</evidence>
<dbReference type="SMART" id="SM00062">
    <property type="entry name" value="PBPb"/>
    <property type="match status" value="1"/>
</dbReference>
<reference evidence="4 5" key="2">
    <citation type="submission" date="2014-05" db="EMBL/GenBank/DDBJ databases">
        <title>Genome sequence of Streptococcus gallolyticus.</title>
        <authorList>
            <person name="Del Campo R."/>
        </authorList>
    </citation>
    <scope>NUCLEOTIDE SEQUENCE [LARGE SCALE GENOMIC DNA]</scope>
    <source>
        <strain evidence="4 5">LMG17956</strain>
    </source>
</reference>
<dbReference type="SUPFAM" id="SSF53850">
    <property type="entry name" value="Periplasmic binding protein-like II"/>
    <property type="match status" value="1"/>
</dbReference>
<dbReference type="AlphaFoldDB" id="A0A060RGT0"/>
<name>A0A060RGT0_9STRE</name>
<feature type="transmembrane region" description="Helical" evidence="2">
    <location>
        <begin position="7"/>
        <end position="25"/>
    </location>
</feature>
<proteinExistence type="predicted"/>
<evidence type="ECO:0000256" key="2">
    <source>
        <dbReference type="SAM" id="Phobius"/>
    </source>
</evidence>
<evidence type="ECO:0000259" key="3">
    <source>
        <dbReference type="SMART" id="SM00062"/>
    </source>
</evidence>